<feature type="chain" id="PRO_5045133615" description="DM13 domain-containing protein" evidence="1">
    <location>
        <begin position="26"/>
        <end position="151"/>
    </location>
</feature>
<organism evidence="2 3">
    <name type="scientific">Algoriphagus sediminis</name>
    <dbReference type="NCBI Taxonomy" id="3057113"/>
    <lineage>
        <taxon>Bacteria</taxon>
        <taxon>Pseudomonadati</taxon>
        <taxon>Bacteroidota</taxon>
        <taxon>Cytophagia</taxon>
        <taxon>Cytophagales</taxon>
        <taxon>Cyclobacteriaceae</taxon>
        <taxon>Algoriphagus</taxon>
    </lineage>
</organism>
<evidence type="ECO:0008006" key="4">
    <source>
        <dbReference type="Google" id="ProtNLM"/>
    </source>
</evidence>
<sequence>MKTMFKISLLFALIIIAFTSCSDSADMKPDKAPDVEAEVANFEILRGGELTAQSSTNTRGMVQVVRDDAGDFFLRLTEDFTTKFSTGTVTVYLSTSSSLDLNESSSFELISVVDQAGEHFFKLSGEPDSKFTHGIIWCGAAAIPFGFTLMD</sequence>
<name>A0ABT7Y9R2_9BACT</name>
<proteinExistence type="predicted"/>
<keyword evidence="1" id="KW-0732">Signal</keyword>
<evidence type="ECO:0000256" key="1">
    <source>
        <dbReference type="SAM" id="SignalP"/>
    </source>
</evidence>
<keyword evidence="3" id="KW-1185">Reference proteome</keyword>
<protein>
    <recommendedName>
        <fullName evidence="4">DM13 domain-containing protein</fullName>
    </recommendedName>
</protein>
<gene>
    <name evidence="2" type="ORF">QVH07_03755</name>
</gene>
<dbReference type="EMBL" id="JAUEPH010000002">
    <property type="protein sequence ID" value="MDN3203244.1"/>
    <property type="molecule type" value="Genomic_DNA"/>
</dbReference>
<comment type="caution">
    <text evidence="2">The sequence shown here is derived from an EMBL/GenBank/DDBJ whole genome shotgun (WGS) entry which is preliminary data.</text>
</comment>
<reference evidence="2" key="1">
    <citation type="submission" date="2023-06" db="EMBL/GenBank/DDBJ databases">
        <title>Robiginitalea aurantiacus sp. nov. and Algoriphagus sediminis sp. nov., isolated from coastal sediment.</title>
        <authorList>
            <person name="Zhou Z.Y."/>
            <person name="An J."/>
            <person name="Jia Y.W."/>
            <person name="Du Z.J."/>
        </authorList>
    </citation>
    <scope>NUCLEOTIDE SEQUENCE</scope>
    <source>
        <strain evidence="2">C2-7</strain>
    </source>
</reference>
<evidence type="ECO:0000313" key="2">
    <source>
        <dbReference type="EMBL" id="MDN3203244.1"/>
    </source>
</evidence>
<dbReference type="Proteomes" id="UP001171916">
    <property type="component" value="Unassembled WGS sequence"/>
</dbReference>
<feature type="signal peptide" evidence="1">
    <location>
        <begin position="1"/>
        <end position="25"/>
    </location>
</feature>
<dbReference type="PROSITE" id="PS51257">
    <property type="entry name" value="PROKAR_LIPOPROTEIN"/>
    <property type="match status" value="1"/>
</dbReference>
<evidence type="ECO:0000313" key="3">
    <source>
        <dbReference type="Proteomes" id="UP001171916"/>
    </source>
</evidence>
<accession>A0ABT7Y9R2</accession>